<gene>
    <name evidence="1" type="ORF">PLA107_030770</name>
</gene>
<dbReference type="AlphaFoldDB" id="A0AAD0M719"/>
<dbReference type="GeneID" id="39473966"/>
<geneLocation type="plasmid" evidence="2">
    <name>pmppla107</name>
</geneLocation>
<proteinExistence type="predicted"/>
<protein>
    <submittedName>
        <fullName evidence="1">Uncharacterized protein</fullName>
    </submittedName>
</protein>
<dbReference type="RefSeq" id="WP_005742165.1">
    <property type="nucleotide sequence ID" value="NZ_CP031226.1"/>
</dbReference>
<keyword evidence="1" id="KW-0614">Plasmid</keyword>
<evidence type="ECO:0000313" key="1">
    <source>
        <dbReference type="EMBL" id="AXH59610.1"/>
    </source>
</evidence>
<name>A0AAD0M719_PSEAV</name>
<dbReference type="EMBL" id="CP031226">
    <property type="protein sequence ID" value="AXH59610.1"/>
    <property type="molecule type" value="Genomic_DNA"/>
</dbReference>
<sequence length="145" mass="15939">MAIWKPTQAQCDLIKQAAVLESCPKGTLGQIKLDPGARYNTSHPDTPVSFNIAQVSSLPDWSDTDLYDRADWKTFRKGVELSQQGTAIIDFYIHARTDAIATKLDYLLGNIVVFYADGKLFAIRSIGHRGHDYLPALLASKGATA</sequence>
<evidence type="ECO:0000313" key="2">
    <source>
        <dbReference type="Proteomes" id="UP000006426"/>
    </source>
</evidence>
<accession>A0AAD0M719</accession>
<organism evidence="1 2">
    <name type="scientific">Pseudomonas amygdali pv. lachrymans str. M301315</name>
    <dbReference type="NCBI Taxonomy" id="629260"/>
    <lineage>
        <taxon>Bacteria</taxon>
        <taxon>Pseudomonadati</taxon>
        <taxon>Pseudomonadota</taxon>
        <taxon>Gammaproteobacteria</taxon>
        <taxon>Pseudomonadales</taxon>
        <taxon>Pseudomonadaceae</taxon>
        <taxon>Pseudomonas</taxon>
        <taxon>Pseudomonas amygdali</taxon>
    </lineage>
</organism>
<dbReference type="Proteomes" id="UP000006426">
    <property type="component" value="Plasmid pmppla107"/>
</dbReference>
<reference evidence="1 2" key="1">
    <citation type="journal article" date="2011" name="PLoS Pathog.">
        <title>Dynamic evolution of pathogenicity revealed by sequencing and comparative genomics of 19 Pseudomonas syringae isolates.</title>
        <authorList>
            <person name="Baltrus D.A."/>
            <person name="Nishimura M.T."/>
            <person name="Romanchuk A."/>
            <person name="Chang J.H."/>
            <person name="Mukhtar M.S."/>
            <person name="Cherkis K."/>
            <person name="Roach J."/>
            <person name="Grant S.R."/>
            <person name="Jones C.D."/>
            <person name="Dangl J.L."/>
        </authorList>
    </citation>
    <scope>NUCLEOTIDE SEQUENCE [LARGE SCALE GENOMIC DNA]</scope>
    <source>
        <strain evidence="1 2">M301315</strain>
    </source>
</reference>